<reference evidence="1 2" key="1">
    <citation type="journal article" date="2003" name="Nature">
        <title>Genome divergence in two Prochlorococcus ecotypes reflects oceanic niche differentiation.</title>
        <authorList>
            <person name="Rocap G."/>
            <person name="Larimer F.W."/>
            <person name="Lamerdin J.E."/>
            <person name="Malfatti S."/>
            <person name="Chain P."/>
            <person name="Ahlgren N.A."/>
            <person name="Arellano A."/>
            <person name="Coleman M."/>
            <person name="Hauser L."/>
            <person name="Hess W.R."/>
            <person name="Johnson Z.I."/>
            <person name="Land M.L."/>
            <person name="Lindell D."/>
            <person name="Post A.F."/>
            <person name="Regala W."/>
            <person name="Shah M."/>
            <person name="Shaw S.L."/>
            <person name="Steglich C."/>
            <person name="Sullivan M.B."/>
            <person name="Ting C.S."/>
            <person name="Tolonen A."/>
            <person name="Webb E.A."/>
            <person name="Zinser E.R."/>
            <person name="Chisholm S.W."/>
        </authorList>
    </citation>
    <scope>NUCLEOTIDE SEQUENCE [LARGE SCALE GENOMIC DNA]</scope>
    <source>
        <strain evidence="2">MIT 9313</strain>
    </source>
</reference>
<evidence type="ECO:0000313" key="2">
    <source>
        <dbReference type="Proteomes" id="UP000001423"/>
    </source>
</evidence>
<dbReference type="HOGENOM" id="CLU_2357453_0_0_3"/>
<dbReference type="Proteomes" id="UP000001423">
    <property type="component" value="Chromosome"/>
</dbReference>
<dbReference type="AlphaFoldDB" id="Q7V455"/>
<keyword evidence="2" id="KW-1185">Reference proteome</keyword>
<evidence type="ECO:0000313" key="1">
    <source>
        <dbReference type="EMBL" id="CAE22288.1"/>
    </source>
</evidence>
<sequence length="96" mass="10853">MLVESSLASWSAEDSNNSRKAVMQTGKTLTWYCFPQTWIKLVLERGVAIATVCNNCDTSIQYIQEHYFQYGATHSTAALSTGRKRLKALFDKGWMP</sequence>
<gene>
    <name evidence="1" type="ordered locus">PMT_2114</name>
</gene>
<protein>
    <submittedName>
        <fullName evidence="1">Possible FYVE zinc finger</fullName>
    </submittedName>
</protein>
<dbReference type="KEGG" id="pmt:PMT_2114"/>
<accession>Q7V455</accession>
<organism evidence="1 2">
    <name type="scientific">Prochlorococcus marinus (strain MIT 9313)</name>
    <dbReference type="NCBI Taxonomy" id="74547"/>
    <lineage>
        <taxon>Bacteria</taxon>
        <taxon>Bacillati</taxon>
        <taxon>Cyanobacteriota</taxon>
        <taxon>Cyanophyceae</taxon>
        <taxon>Synechococcales</taxon>
        <taxon>Prochlorococcaceae</taxon>
        <taxon>Prochlorococcus</taxon>
    </lineage>
</organism>
<dbReference type="EMBL" id="BX548175">
    <property type="protein sequence ID" value="CAE22288.1"/>
    <property type="molecule type" value="Genomic_DNA"/>
</dbReference>
<name>Q7V455_PROMM</name>
<proteinExistence type="predicted"/>